<dbReference type="InterPro" id="IPR011051">
    <property type="entry name" value="RmlC_Cupin_sf"/>
</dbReference>
<name>A0A6N7Z1E5_9PSEU</name>
<dbReference type="Pfam" id="PF07883">
    <property type="entry name" value="Cupin_2"/>
    <property type="match status" value="1"/>
</dbReference>
<proteinExistence type="predicted"/>
<dbReference type="Pfam" id="PF08892">
    <property type="entry name" value="YqcI_YcgG"/>
    <property type="match status" value="1"/>
</dbReference>
<feature type="domain" description="Cupin type-2" evidence="1">
    <location>
        <begin position="311"/>
        <end position="369"/>
    </location>
</feature>
<evidence type="ECO:0000313" key="2">
    <source>
        <dbReference type="EMBL" id="MTD53354.1"/>
    </source>
</evidence>
<dbReference type="Gene3D" id="2.60.120.10">
    <property type="entry name" value="Jelly Rolls"/>
    <property type="match status" value="1"/>
</dbReference>
<dbReference type="Proteomes" id="UP000440096">
    <property type="component" value="Unassembled WGS sequence"/>
</dbReference>
<dbReference type="SUPFAM" id="SSF51182">
    <property type="entry name" value="RmlC-like cupins"/>
    <property type="match status" value="1"/>
</dbReference>
<organism evidence="2 3">
    <name type="scientific">Amycolatopsis pithecellobii</name>
    <dbReference type="NCBI Taxonomy" id="664692"/>
    <lineage>
        <taxon>Bacteria</taxon>
        <taxon>Bacillati</taxon>
        <taxon>Actinomycetota</taxon>
        <taxon>Actinomycetes</taxon>
        <taxon>Pseudonocardiales</taxon>
        <taxon>Pseudonocardiaceae</taxon>
        <taxon>Amycolatopsis</taxon>
    </lineage>
</organism>
<dbReference type="InterPro" id="IPR013096">
    <property type="entry name" value="Cupin_2"/>
</dbReference>
<dbReference type="OrthoDB" id="112290at2"/>
<dbReference type="InterPro" id="IPR014988">
    <property type="entry name" value="Uncharacterised_YqcI/YcgG"/>
</dbReference>
<protein>
    <submittedName>
        <fullName evidence="2">Cupin domain-containing protein</fullName>
    </submittedName>
</protein>
<evidence type="ECO:0000259" key="1">
    <source>
        <dbReference type="Pfam" id="PF07883"/>
    </source>
</evidence>
<keyword evidence="3" id="KW-1185">Reference proteome</keyword>
<accession>A0A6N7Z1E5</accession>
<dbReference type="PANTHER" id="PTHR40045">
    <property type="entry name" value="YCGG FAMILY PROTEIN"/>
    <property type="match status" value="1"/>
</dbReference>
<gene>
    <name evidence="2" type="ORF">GKO32_05070</name>
</gene>
<evidence type="ECO:0000313" key="3">
    <source>
        <dbReference type="Proteomes" id="UP000440096"/>
    </source>
</evidence>
<reference evidence="2 3" key="1">
    <citation type="submission" date="2019-11" db="EMBL/GenBank/DDBJ databases">
        <title>Draft genome of Amycolatopsis RM579.</title>
        <authorList>
            <person name="Duangmal K."/>
            <person name="Mingma R."/>
        </authorList>
    </citation>
    <scope>NUCLEOTIDE SEQUENCE [LARGE SCALE GENOMIC DNA]</scope>
    <source>
        <strain evidence="2 3">RM579</strain>
    </source>
</reference>
<sequence length="409" mass="45868">MWGRSNTGRCPVTEPLFLRAFSRKVVTVLSSVMESVESGLLAIPGEPRSVPWEDHAARSFEDRMLDTGFPFPCIFGVDAVKRRTLRYCFVPIGPDRTEALGSALREFAGQCAELGKRTSLVAFFQNDPELRDLRDHERVFWALLAELMATDTAPWPAGISTDTESSTWEFSYAGVAFFVVANTAFHTTRRSRYFDYLAITFQPRFVFDDLSEQSPAGRNARKIIRARLREYDDVPPHASLGSFGDEHNREWVQYFLPDNETVVPGTTRCPVNHGIRRNIGMSGPQITTVPPVELPITLRELLPQQGSIELQHDQPGKMFTWHQHDLDEELYVIDGGMTVYWVDQDGAYHEQPVTAGARIQLPANTVHGSTAAASGCHYVIKPDGGRTAVTRFLPESQWPHPPVPPEAAR</sequence>
<dbReference type="EMBL" id="WMBA01000005">
    <property type="protein sequence ID" value="MTD53354.1"/>
    <property type="molecule type" value="Genomic_DNA"/>
</dbReference>
<comment type="caution">
    <text evidence="2">The sequence shown here is derived from an EMBL/GenBank/DDBJ whole genome shotgun (WGS) entry which is preliminary data.</text>
</comment>
<dbReference type="InterPro" id="IPR014710">
    <property type="entry name" value="RmlC-like_jellyroll"/>
</dbReference>
<dbReference type="PANTHER" id="PTHR40045:SF1">
    <property type="entry name" value="YQCI_YCGG FAMILY PROTEIN"/>
    <property type="match status" value="1"/>
</dbReference>
<dbReference type="AlphaFoldDB" id="A0A6N7Z1E5"/>